<accession>A0A3S1C6R3</accession>
<dbReference type="Proteomes" id="UP000271624">
    <property type="component" value="Unassembled WGS sequence"/>
</dbReference>
<dbReference type="RefSeq" id="WP_127086373.1">
    <property type="nucleotide sequence ID" value="NZ_RSCL01000031.1"/>
</dbReference>
<dbReference type="PANTHER" id="PTHR44688">
    <property type="entry name" value="DNA-BINDING TRANSCRIPTIONAL ACTIVATOR DEVR_DOSR"/>
    <property type="match status" value="1"/>
</dbReference>
<dbReference type="Pfam" id="PF00196">
    <property type="entry name" value="GerE"/>
    <property type="match status" value="1"/>
</dbReference>
<dbReference type="GO" id="GO:0003677">
    <property type="term" value="F:DNA binding"/>
    <property type="evidence" value="ECO:0007669"/>
    <property type="project" value="UniProtKB-KW"/>
</dbReference>
<dbReference type="OrthoDB" id="423894at2"/>
<dbReference type="EMBL" id="RSCL01000031">
    <property type="protein sequence ID" value="RUS97605.1"/>
    <property type="molecule type" value="Genomic_DNA"/>
</dbReference>
<dbReference type="InterPro" id="IPR036388">
    <property type="entry name" value="WH-like_DNA-bd_sf"/>
</dbReference>
<dbReference type="SUPFAM" id="SSF46894">
    <property type="entry name" value="C-terminal effector domain of the bipartite response regulators"/>
    <property type="match status" value="1"/>
</dbReference>
<keyword evidence="6" id="KW-1185">Reference proteome</keyword>
<gene>
    <name evidence="5" type="ORF">DSM106972_083420</name>
</gene>
<evidence type="ECO:0000256" key="3">
    <source>
        <dbReference type="ARBA" id="ARBA00023163"/>
    </source>
</evidence>
<organism evidence="5 6">
    <name type="scientific">Dulcicalothrix desertica PCC 7102</name>
    <dbReference type="NCBI Taxonomy" id="232991"/>
    <lineage>
        <taxon>Bacteria</taxon>
        <taxon>Bacillati</taxon>
        <taxon>Cyanobacteriota</taxon>
        <taxon>Cyanophyceae</taxon>
        <taxon>Nostocales</taxon>
        <taxon>Calotrichaceae</taxon>
        <taxon>Dulcicalothrix</taxon>
    </lineage>
</organism>
<proteinExistence type="predicted"/>
<dbReference type="CDD" id="cd06170">
    <property type="entry name" value="LuxR_C_like"/>
    <property type="match status" value="1"/>
</dbReference>
<dbReference type="PANTHER" id="PTHR44688:SF16">
    <property type="entry name" value="DNA-BINDING TRANSCRIPTIONAL ACTIVATOR DEVR_DOSR"/>
    <property type="match status" value="1"/>
</dbReference>
<dbReference type="Gene3D" id="1.10.10.10">
    <property type="entry name" value="Winged helix-like DNA-binding domain superfamily/Winged helix DNA-binding domain"/>
    <property type="match status" value="1"/>
</dbReference>
<name>A0A3S1C6R3_9CYAN</name>
<sequence length="230" mass="25760">MAPNTLQSLLAEIQNASDEYELKQYVKIRAGQYFAAKRSSLFFLSEMPLINKNTPKIIKLALSVEHNPVLRYLVENHAPVHEELLLPPGAWNNICPRGDHGHVMAGPIISNGHLIGGVGFTRNREDSPFDSRNIADLTAMSLHLSTWLTTKQLETKNYNPSNYIAINKLTAREVQIAELVSQGLTNAEIGAKLWIQENSVKQALKRMFRKLDVASRAEMVGKLFATTNRI</sequence>
<reference evidence="5" key="2">
    <citation type="journal article" date="2019" name="Genome Biol. Evol.">
        <title>Day and night: Metabolic profiles and evolutionary relationships of six axenic non-marine cyanobacteria.</title>
        <authorList>
            <person name="Will S.E."/>
            <person name="Henke P."/>
            <person name="Boedeker C."/>
            <person name="Huang S."/>
            <person name="Brinkmann H."/>
            <person name="Rohde M."/>
            <person name="Jarek M."/>
            <person name="Friedl T."/>
            <person name="Seufert S."/>
            <person name="Schumacher M."/>
            <person name="Overmann J."/>
            <person name="Neumann-Schaal M."/>
            <person name="Petersen J."/>
        </authorList>
    </citation>
    <scope>NUCLEOTIDE SEQUENCE [LARGE SCALE GENOMIC DNA]</scope>
    <source>
        <strain evidence="5">PCC 7102</strain>
    </source>
</reference>
<dbReference type="PRINTS" id="PR00038">
    <property type="entry name" value="HTHLUXR"/>
</dbReference>
<dbReference type="AlphaFoldDB" id="A0A3S1C6R3"/>
<evidence type="ECO:0000259" key="4">
    <source>
        <dbReference type="PROSITE" id="PS50043"/>
    </source>
</evidence>
<dbReference type="GO" id="GO:0006355">
    <property type="term" value="P:regulation of DNA-templated transcription"/>
    <property type="evidence" value="ECO:0007669"/>
    <property type="project" value="InterPro"/>
</dbReference>
<evidence type="ECO:0000256" key="2">
    <source>
        <dbReference type="ARBA" id="ARBA00023125"/>
    </source>
</evidence>
<dbReference type="InterPro" id="IPR029016">
    <property type="entry name" value="GAF-like_dom_sf"/>
</dbReference>
<dbReference type="PROSITE" id="PS00622">
    <property type="entry name" value="HTH_LUXR_1"/>
    <property type="match status" value="1"/>
</dbReference>
<dbReference type="Gene3D" id="3.30.450.40">
    <property type="match status" value="1"/>
</dbReference>
<dbReference type="SUPFAM" id="SSF55781">
    <property type="entry name" value="GAF domain-like"/>
    <property type="match status" value="1"/>
</dbReference>
<dbReference type="PROSITE" id="PS50043">
    <property type="entry name" value="HTH_LUXR_2"/>
    <property type="match status" value="1"/>
</dbReference>
<evidence type="ECO:0000313" key="6">
    <source>
        <dbReference type="Proteomes" id="UP000271624"/>
    </source>
</evidence>
<evidence type="ECO:0000256" key="1">
    <source>
        <dbReference type="ARBA" id="ARBA00023015"/>
    </source>
</evidence>
<dbReference type="InterPro" id="IPR016032">
    <property type="entry name" value="Sig_transdc_resp-reg_C-effctor"/>
</dbReference>
<keyword evidence="3" id="KW-0804">Transcription</keyword>
<feature type="domain" description="HTH luxR-type" evidence="4">
    <location>
        <begin position="162"/>
        <end position="227"/>
    </location>
</feature>
<evidence type="ECO:0000313" key="5">
    <source>
        <dbReference type="EMBL" id="RUS97605.1"/>
    </source>
</evidence>
<dbReference type="InterPro" id="IPR000792">
    <property type="entry name" value="Tscrpt_reg_LuxR_C"/>
</dbReference>
<protein>
    <submittedName>
        <fullName evidence="5">LuxR family transcriptional regulator</fullName>
    </submittedName>
</protein>
<keyword evidence="1" id="KW-0805">Transcription regulation</keyword>
<comment type="caution">
    <text evidence="5">The sequence shown here is derived from an EMBL/GenBank/DDBJ whole genome shotgun (WGS) entry which is preliminary data.</text>
</comment>
<keyword evidence="2" id="KW-0238">DNA-binding</keyword>
<reference evidence="5" key="1">
    <citation type="submission" date="2018-12" db="EMBL/GenBank/DDBJ databases">
        <authorList>
            <person name="Will S."/>
            <person name="Neumann-Schaal M."/>
            <person name="Henke P."/>
        </authorList>
    </citation>
    <scope>NUCLEOTIDE SEQUENCE</scope>
    <source>
        <strain evidence="5">PCC 7102</strain>
    </source>
</reference>
<dbReference type="SMART" id="SM00421">
    <property type="entry name" value="HTH_LUXR"/>
    <property type="match status" value="1"/>
</dbReference>